<name>A0A383BY04_9ZZZZ</name>
<evidence type="ECO:0000313" key="1">
    <source>
        <dbReference type="EMBL" id="SVE24802.1"/>
    </source>
</evidence>
<gene>
    <name evidence="1" type="ORF">METZ01_LOCUS477656</name>
</gene>
<dbReference type="EMBL" id="UINC01204186">
    <property type="protein sequence ID" value="SVE24802.1"/>
    <property type="molecule type" value="Genomic_DNA"/>
</dbReference>
<reference evidence="1" key="1">
    <citation type="submission" date="2018-05" db="EMBL/GenBank/DDBJ databases">
        <authorList>
            <person name="Lanie J.A."/>
            <person name="Ng W.-L."/>
            <person name="Kazmierczak K.M."/>
            <person name="Andrzejewski T.M."/>
            <person name="Davidsen T.M."/>
            <person name="Wayne K.J."/>
            <person name="Tettelin H."/>
            <person name="Glass J.I."/>
            <person name="Rusch D."/>
            <person name="Podicherti R."/>
            <person name="Tsui H.-C.T."/>
            <person name="Winkler M.E."/>
        </authorList>
    </citation>
    <scope>NUCLEOTIDE SEQUENCE</scope>
</reference>
<dbReference type="AlphaFoldDB" id="A0A383BY04"/>
<protein>
    <submittedName>
        <fullName evidence="1">Uncharacterized protein</fullName>
    </submittedName>
</protein>
<sequence length="128" mass="14646">MNLRRKIKTKYNKKGLTCLTVDDYLELLEDVEVENKNDDGSVGMYRTRCPLHHNHANGDRAPNGNPSFMIGEGVTQAVVYICQSQGKGPCNNKNLTRWFVRQFKKNKKIYSDGYDLSYRTQRKAGGVK</sequence>
<organism evidence="1">
    <name type="scientific">marine metagenome</name>
    <dbReference type="NCBI Taxonomy" id="408172"/>
    <lineage>
        <taxon>unclassified sequences</taxon>
        <taxon>metagenomes</taxon>
        <taxon>ecological metagenomes</taxon>
    </lineage>
</organism>
<accession>A0A383BY04</accession>
<proteinExistence type="predicted"/>